<proteinExistence type="predicted"/>
<reference evidence="2" key="1">
    <citation type="submission" date="2018-11" db="EMBL/GenBank/DDBJ databases">
        <authorList>
            <consortium name="Pathogen Informatics"/>
        </authorList>
    </citation>
    <scope>NUCLEOTIDE SEQUENCE</scope>
</reference>
<dbReference type="Proteomes" id="UP000784294">
    <property type="component" value="Unassembled WGS sequence"/>
</dbReference>
<dbReference type="EMBL" id="CAAALY010069382">
    <property type="protein sequence ID" value="VEL24744.1"/>
    <property type="molecule type" value="Genomic_DNA"/>
</dbReference>
<comment type="caution">
    <text evidence="2">The sequence shown here is derived from an EMBL/GenBank/DDBJ whole genome shotgun (WGS) entry which is preliminary data.</text>
</comment>
<feature type="region of interest" description="Disordered" evidence="1">
    <location>
        <begin position="29"/>
        <end position="77"/>
    </location>
</feature>
<organism evidence="2 3">
    <name type="scientific">Protopolystoma xenopodis</name>
    <dbReference type="NCBI Taxonomy" id="117903"/>
    <lineage>
        <taxon>Eukaryota</taxon>
        <taxon>Metazoa</taxon>
        <taxon>Spiralia</taxon>
        <taxon>Lophotrochozoa</taxon>
        <taxon>Platyhelminthes</taxon>
        <taxon>Monogenea</taxon>
        <taxon>Polyopisthocotylea</taxon>
        <taxon>Polystomatidea</taxon>
        <taxon>Polystomatidae</taxon>
        <taxon>Protopolystoma</taxon>
    </lineage>
</organism>
<evidence type="ECO:0000256" key="1">
    <source>
        <dbReference type="SAM" id="MobiDB-lite"/>
    </source>
</evidence>
<gene>
    <name evidence="2" type="ORF">PXEA_LOCUS18184</name>
</gene>
<protein>
    <submittedName>
        <fullName evidence="2">Uncharacterized protein</fullName>
    </submittedName>
</protein>
<sequence length="77" mass="8066">MTSEFNLGPVGTFNNEQIPSLALNQADSVSIHSRSAGSPHLPNLLASPASWPQTESGSPSSSPHNHCHPSSIHDPAK</sequence>
<dbReference type="AlphaFoldDB" id="A0A448X090"/>
<name>A0A448X090_9PLAT</name>
<evidence type="ECO:0000313" key="3">
    <source>
        <dbReference type="Proteomes" id="UP000784294"/>
    </source>
</evidence>
<accession>A0A448X090</accession>
<keyword evidence="3" id="KW-1185">Reference proteome</keyword>
<evidence type="ECO:0000313" key="2">
    <source>
        <dbReference type="EMBL" id="VEL24744.1"/>
    </source>
</evidence>
<feature type="compositionally biased region" description="Low complexity" evidence="1">
    <location>
        <begin position="50"/>
        <end position="77"/>
    </location>
</feature>